<dbReference type="Proteomes" id="UP000319716">
    <property type="component" value="Unassembled WGS sequence"/>
</dbReference>
<protein>
    <submittedName>
        <fullName evidence="1">Uncharacterized protein</fullName>
    </submittedName>
</protein>
<organism evidence="1 2">
    <name type="scientific">Sporolactobacillus inulinus</name>
    <dbReference type="NCBI Taxonomy" id="2078"/>
    <lineage>
        <taxon>Bacteria</taxon>
        <taxon>Bacillati</taxon>
        <taxon>Bacillota</taxon>
        <taxon>Bacilli</taxon>
        <taxon>Bacillales</taxon>
        <taxon>Sporolactobacillaceae</taxon>
        <taxon>Sporolactobacillus</taxon>
    </lineage>
</organism>
<comment type="caution">
    <text evidence="1">The sequence shown here is derived from an EMBL/GenBank/DDBJ whole genome shotgun (WGS) entry which is preliminary data.</text>
</comment>
<name>A0A4Y1ZD63_9BACL</name>
<sequence length="60" mass="6703">MSLINWGFFLLKSANGGKSFDLSQKKSTASFTLKKGQILELLNWSKGNTDLTLTLTQQHD</sequence>
<accession>A0A4Y1ZD63</accession>
<dbReference type="EMBL" id="BEXB01000020">
    <property type="protein sequence ID" value="GAY77036.1"/>
    <property type="molecule type" value="Genomic_DNA"/>
</dbReference>
<dbReference type="AlphaFoldDB" id="A0A4Y1ZD63"/>
<reference evidence="1 2" key="1">
    <citation type="submission" date="2017-11" db="EMBL/GenBank/DDBJ databases">
        <title>Draft Genome Sequence of Sporolactobacillus inulinus NBRC 111894 Isolated from Koso, a Japanese Sugar-Vegetable Fermented Beverage.</title>
        <authorList>
            <person name="Chiou T.Y."/>
            <person name="Oshima K."/>
            <person name="Suda W."/>
            <person name="Hattori M."/>
            <person name="Takahashi T."/>
        </authorList>
    </citation>
    <scope>NUCLEOTIDE SEQUENCE [LARGE SCALE GENOMIC DNA]</scope>
    <source>
        <strain evidence="1 2">NBRC111894</strain>
    </source>
</reference>
<proteinExistence type="predicted"/>
<gene>
    <name evidence="1" type="ORF">NBRC111894_2590</name>
</gene>
<evidence type="ECO:0000313" key="1">
    <source>
        <dbReference type="EMBL" id="GAY77036.1"/>
    </source>
</evidence>
<evidence type="ECO:0000313" key="2">
    <source>
        <dbReference type="Proteomes" id="UP000319716"/>
    </source>
</evidence>